<organism evidence="2 3">
    <name type="scientific">Caerostris extrusa</name>
    <name type="common">Bark spider</name>
    <name type="synonym">Caerostris bankana</name>
    <dbReference type="NCBI Taxonomy" id="172846"/>
    <lineage>
        <taxon>Eukaryota</taxon>
        <taxon>Metazoa</taxon>
        <taxon>Ecdysozoa</taxon>
        <taxon>Arthropoda</taxon>
        <taxon>Chelicerata</taxon>
        <taxon>Arachnida</taxon>
        <taxon>Araneae</taxon>
        <taxon>Araneomorphae</taxon>
        <taxon>Entelegynae</taxon>
        <taxon>Araneoidea</taxon>
        <taxon>Araneidae</taxon>
        <taxon>Caerostris</taxon>
    </lineage>
</organism>
<evidence type="ECO:0000256" key="1">
    <source>
        <dbReference type="SAM" id="MobiDB-lite"/>
    </source>
</evidence>
<comment type="caution">
    <text evidence="2">The sequence shown here is derived from an EMBL/GenBank/DDBJ whole genome shotgun (WGS) entry which is preliminary data.</text>
</comment>
<reference evidence="2 3" key="1">
    <citation type="submission" date="2021-06" db="EMBL/GenBank/DDBJ databases">
        <title>Caerostris extrusa draft genome.</title>
        <authorList>
            <person name="Kono N."/>
            <person name="Arakawa K."/>
        </authorList>
    </citation>
    <scope>NUCLEOTIDE SEQUENCE [LARGE SCALE GENOMIC DNA]</scope>
</reference>
<feature type="region of interest" description="Disordered" evidence="1">
    <location>
        <begin position="54"/>
        <end position="76"/>
    </location>
</feature>
<gene>
    <name evidence="2" type="ORF">CEXT_307961</name>
</gene>
<evidence type="ECO:0000313" key="3">
    <source>
        <dbReference type="Proteomes" id="UP001054945"/>
    </source>
</evidence>
<name>A0AAV4VWZ5_CAEEX</name>
<dbReference type="AlphaFoldDB" id="A0AAV4VWZ5"/>
<accession>A0AAV4VWZ5</accession>
<dbReference type="EMBL" id="BPLR01015185">
    <property type="protein sequence ID" value="GIY74234.1"/>
    <property type="molecule type" value="Genomic_DNA"/>
</dbReference>
<evidence type="ECO:0000313" key="2">
    <source>
        <dbReference type="EMBL" id="GIY74234.1"/>
    </source>
</evidence>
<dbReference type="Proteomes" id="UP001054945">
    <property type="component" value="Unassembled WGS sequence"/>
</dbReference>
<protein>
    <submittedName>
        <fullName evidence="2">Uncharacterized protein</fullName>
    </submittedName>
</protein>
<sequence length="76" mass="8860">MSRSADSSLFKWTTFAWMFPGDTSLKSTVRRGNECEPFSWRRKCAIDFSNARRPRKLRSGPSFREFRTPPDLLMGP</sequence>
<proteinExistence type="predicted"/>
<keyword evidence="3" id="KW-1185">Reference proteome</keyword>